<protein>
    <submittedName>
        <fullName evidence="2">Uncharacterized protein</fullName>
    </submittedName>
</protein>
<comment type="caution">
    <text evidence="2">The sequence shown here is derived from an EMBL/GenBank/DDBJ whole genome shotgun (WGS) entry which is preliminary data.</text>
</comment>
<reference evidence="2 3" key="1">
    <citation type="submission" date="2023-05" db="EMBL/GenBank/DDBJ databases">
        <title>B98-5 Cell Line De Novo Hybrid Assembly: An Optical Mapping Approach.</title>
        <authorList>
            <person name="Kananen K."/>
            <person name="Auerbach J.A."/>
            <person name="Kautto E."/>
            <person name="Blachly J.S."/>
        </authorList>
    </citation>
    <scope>NUCLEOTIDE SEQUENCE [LARGE SCALE GENOMIC DNA]</scope>
    <source>
        <strain evidence="2">B95-8</strain>
        <tissue evidence="2">Cell line</tissue>
    </source>
</reference>
<feature type="region of interest" description="Disordered" evidence="1">
    <location>
        <begin position="30"/>
        <end position="50"/>
    </location>
</feature>
<keyword evidence="3" id="KW-1185">Reference proteome</keyword>
<name>A0ABQ9UD36_SAGOE</name>
<accession>A0ABQ9UD36</accession>
<sequence length="83" mass="9618">PGDPDLTRVSQTRGHTRRCGYLYTVWRESGQEEEERFKQEPQGTPKPTNQMEEEASLIEILVIGHVDQELGITFHLTNVRRQP</sequence>
<evidence type="ECO:0000313" key="3">
    <source>
        <dbReference type="Proteomes" id="UP001266305"/>
    </source>
</evidence>
<feature type="non-terminal residue" evidence="2">
    <location>
        <position position="1"/>
    </location>
</feature>
<gene>
    <name evidence="2" type="ORF">P7K49_026410</name>
</gene>
<proteinExistence type="predicted"/>
<dbReference type="EMBL" id="JASSZA010000013">
    <property type="protein sequence ID" value="KAK2094994.1"/>
    <property type="molecule type" value="Genomic_DNA"/>
</dbReference>
<evidence type="ECO:0000313" key="2">
    <source>
        <dbReference type="EMBL" id="KAK2094994.1"/>
    </source>
</evidence>
<evidence type="ECO:0000256" key="1">
    <source>
        <dbReference type="SAM" id="MobiDB-lite"/>
    </source>
</evidence>
<organism evidence="2 3">
    <name type="scientific">Saguinus oedipus</name>
    <name type="common">Cotton-top tamarin</name>
    <name type="synonym">Oedipomidas oedipus</name>
    <dbReference type="NCBI Taxonomy" id="9490"/>
    <lineage>
        <taxon>Eukaryota</taxon>
        <taxon>Metazoa</taxon>
        <taxon>Chordata</taxon>
        <taxon>Craniata</taxon>
        <taxon>Vertebrata</taxon>
        <taxon>Euteleostomi</taxon>
        <taxon>Mammalia</taxon>
        <taxon>Eutheria</taxon>
        <taxon>Euarchontoglires</taxon>
        <taxon>Primates</taxon>
        <taxon>Haplorrhini</taxon>
        <taxon>Platyrrhini</taxon>
        <taxon>Cebidae</taxon>
        <taxon>Callitrichinae</taxon>
        <taxon>Saguinus</taxon>
    </lineage>
</organism>
<dbReference type="Proteomes" id="UP001266305">
    <property type="component" value="Unassembled WGS sequence"/>
</dbReference>
<feature type="compositionally biased region" description="Polar residues" evidence="1">
    <location>
        <begin position="41"/>
        <end position="50"/>
    </location>
</feature>